<dbReference type="STRING" id="97481.SAMN05444853_10620"/>
<dbReference type="InterPro" id="IPR050406">
    <property type="entry name" value="FGGY_Carb_Kinase"/>
</dbReference>
<evidence type="ECO:0000256" key="3">
    <source>
        <dbReference type="ARBA" id="ARBA00022777"/>
    </source>
</evidence>
<reference evidence="6 9" key="3">
    <citation type="journal article" date="2023" name="Front. Microbiol.">
        <title>Phylogeography and host specificity of Pasteurellaceae pathogenic to sea-farmed fish in the north-east Atlantic.</title>
        <authorList>
            <person name="Gulla S."/>
            <person name="Colquhoun D.J."/>
            <person name="Olsen A.B."/>
            <person name="Spilsberg B."/>
            <person name="Lagesen K."/>
            <person name="Aakesson C.P."/>
            <person name="Strom S."/>
            <person name="Manji F."/>
            <person name="Birkbeck T.H."/>
            <person name="Nilsen H.K."/>
        </authorList>
    </citation>
    <scope>NUCLEOTIDE SEQUENCE [LARGE SCALE GENOMIC DNA]</scope>
    <source>
        <strain evidence="6 9">VIO11850</strain>
    </source>
</reference>
<dbReference type="GO" id="GO:0005975">
    <property type="term" value="P:carbohydrate metabolic process"/>
    <property type="evidence" value="ECO:0007669"/>
    <property type="project" value="InterPro"/>
</dbReference>
<keyword evidence="2 6" id="KW-0808">Transferase</keyword>
<organism evidence="7 8">
    <name type="scientific">Phocoenobacter skyensis</name>
    <dbReference type="NCBI Taxonomy" id="97481"/>
    <lineage>
        <taxon>Bacteria</taxon>
        <taxon>Pseudomonadati</taxon>
        <taxon>Pseudomonadota</taxon>
        <taxon>Gammaproteobacteria</taxon>
        <taxon>Pasteurellales</taxon>
        <taxon>Pasteurellaceae</taxon>
        <taxon>Phocoenobacter</taxon>
    </lineage>
</organism>
<dbReference type="Proteomes" id="UP000198883">
    <property type="component" value="Unassembled WGS sequence"/>
</dbReference>
<dbReference type="PANTHER" id="PTHR43095:SF5">
    <property type="entry name" value="XYLULOSE KINASE"/>
    <property type="match status" value="1"/>
</dbReference>
<dbReference type="RefSeq" id="WP_090921064.1">
    <property type="nucleotide sequence ID" value="NZ_CP016180.1"/>
</dbReference>
<dbReference type="PANTHER" id="PTHR43095">
    <property type="entry name" value="SUGAR KINASE"/>
    <property type="match status" value="1"/>
</dbReference>
<dbReference type="EC" id="2.7.1.-" evidence="6"/>
<dbReference type="GO" id="GO:0016301">
    <property type="term" value="F:kinase activity"/>
    <property type="evidence" value="ECO:0007669"/>
    <property type="project" value="UniProtKB-KW"/>
</dbReference>
<dbReference type="AlphaFoldDB" id="A0A1H7VWY7"/>
<name>A0A1H7VWY7_9PAST</name>
<sequence>MQKNKQLIDNGDAIVGIELGSTRIKAVLITESGETLATGYADWENRFIDSIWTYHLDEVWDNLQAAYASLQANVTQKYGTHITQLKAMGISAMMHGYLPFDKAGNQLSPFKTWRNNITLPASQILTRLFDYPVPQRWSVAHLYQCILDKEPHIADIDYLTTLSGYVHWQLTGEKVLGIGDASGMFPIDTNTLSYDKTLLSKFGQVITDYQVEWKLENLLPTVLVAGQNAGKLTEKGARLLDPKGLLKAGVPLCPPEGDAGTGMIATNSIKENTGNISAGTSAFTMVVLDKPLSRSYAELDLVTTPAGKLVAMAHANNCSTDINNWINLFNETLQTFGVNIDTDELYNKLFLKALQGDPDCGGLLSYGFYSGEHNVKLTKGCPLFLHPTNAKFSLANFIRVHLYSAFGAMKIGMDILQQQENINITHILGHGGIFKTEQVAQSILAAALNTPVATMDTASDGGAWGIALLANYLSKKDQYRLETYLDQEIFNQTKITLTQPDPAIAKGYQQFMENYKKGIDVVQAALKADISA</sequence>
<keyword evidence="3 7" id="KW-0418">Kinase</keyword>
<feature type="domain" description="Carbohydrate kinase FGGY N-terminal" evidence="4">
    <location>
        <begin position="14"/>
        <end position="240"/>
    </location>
</feature>
<dbReference type="Pfam" id="PF00370">
    <property type="entry name" value="FGGY_N"/>
    <property type="match status" value="1"/>
</dbReference>
<keyword evidence="9" id="KW-1185">Reference proteome</keyword>
<accession>A0A1H7VWY7</accession>
<dbReference type="Gene3D" id="3.30.420.40">
    <property type="match status" value="2"/>
</dbReference>
<evidence type="ECO:0000256" key="2">
    <source>
        <dbReference type="ARBA" id="ARBA00022679"/>
    </source>
</evidence>
<dbReference type="Proteomes" id="UP001224812">
    <property type="component" value="Unassembled WGS sequence"/>
</dbReference>
<dbReference type="Pfam" id="PF02782">
    <property type="entry name" value="FGGY_C"/>
    <property type="match status" value="1"/>
</dbReference>
<reference evidence="7" key="2">
    <citation type="submission" date="2016-10" db="EMBL/GenBank/DDBJ databases">
        <authorList>
            <person name="de Groot N.N."/>
        </authorList>
    </citation>
    <scope>NUCLEOTIDE SEQUENCE [LARGE SCALE GENOMIC DNA]</scope>
    <source>
        <strain evidence="7">DSM 24204</strain>
    </source>
</reference>
<comment type="similarity">
    <text evidence="1">Belongs to the FGGY kinase family.</text>
</comment>
<dbReference type="EMBL" id="FOBN01000006">
    <property type="protein sequence ID" value="SEM13756.1"/>
    <property type="molecule type" value="Genomic_DNA"/>
</dbReference>
<evidence type="ECO:0000256" key="1">
    <source>
        <dbReference type="ARBA" id="ARBA00009156"/>
    </source>
</evidence>
<gene>
    <name evidence="6" type="ORF">QJT92_03480</name>
    <name evidence="7" type="ORF">SAMN05444853_10620</name>
</gene>
<evidence type="ECO:0000259" key="4">
    <source>
        <dbReference type="Pfam" id="PF00370"/>
    </source>
</evidence>
<dbReference type="CDD" id="cd07809">
    <property type="entry name" value="ASKHA_NBD_FGGY_BaXK-like"/>
    <property type="match status" value="1"/>
</dbReference>
<evidence type="ECO:0000313" key="9">
    <source>
        <dbReference type="Proteomes" id="UP001224812"/>
    </source>
</evidence>
<evidence type="ECO:0000259" key="5">
    <source>
        <dbReference type="Pfam" id="PF02782"/>
    </source>
</evidence>
<reference evidence="8" key="1">
    <citation type="submission" date="2016-10" db="EMBL/GenBank/DDBJ databases">
        <authorList>
            <person name="Varghese N."/>
            <person name="Submissions S."/>
        </authorList>
    </citation>
    <scope>NUCLEOTIDE SEQUENCE [LARGE SCALE GENOMIC DNA]</scope>
    <source>
        <strain evidence="8">DSM 24204</strain>
    </source>
</reference>
<dbReference type="InterPro" id="IPR043129">
    <property type="entry name" value="ATPase_NBD"/>
</dbReference>
<dbReference type="OrthoDB" id="9760563at2"/>
<evidence type="ECO:0000313" key="7">
    <source>
        <dbReference type="EMBL" id="SEM13756.1"/>
    </source>
</evidence>
<dbReference type="SUPFAM" id="SSF53067">
    <property type="entry name" value="Actin-like ATPase domain"/>
    <property type="match status" value="2"/>
</dbReference>
<feature type="domain" description="Carbohydrate kinase FGGY C-terminal" evidence="5">
    <location>
        <begin position="275"/>
        <end position="472"/>
    </location>
</feature>
<dbReference type="GeneID" id="83543578"/>
<dbReference type="EMBL" id="JASAVS010000005">
    <property type="protein sequence ID" value="MDP8084993.1"/>
    <property type="molecule type" value="Genomic_DNA"/>
</dbReference>
<evidence type="ECO:0000313" key="6">
    <source>
        <dbReference type="EMBL" id="MDP8084993.1"/>
    </source>
</evidence>
<dbReference type="InterPro" id="IPR018484">
    <property type="entry name" value="FGGY_N"/>
</dbReference>
<evidence type="ECO:0000313" key="8">
    <source>
        <dbReference type="Proteomes" id="UP000198883"/>
    </source>
</evidence>
<proteinExistence type="inferred from homology"/>
<dbReference type="InterPro" id="IPR018485">
    <property type="entry name" value="FGGY_C"/>
</dbReference>
<protein>
    <submittedName>
        <fullName evidence="6">FGGY-family carbohydrate kinase</fullName>
        <ecNumber evidence="6">2.7.1.-</ecNumber>
    </submittedName>
    <submittedName>
        <fullName evidence="7">Sugar (Pentulose or hexulose) kinase</fullName>
    </submittedName>
</protein>